<keyword evidence="8" id="KW-1185">Reference proteome</keyword>
<name>A0A2S9IM49_9HYPH</name>
<evidence type="ECO:0000256" key="3">
    <source>
        <dbReference type="ARBA" id="ARBA00022777"/>
    </source>
</evidence>
<dbReference type="Pfam" id="PF07804">
    <property type="entry name" value="HipA_C"/>
    <property type="match status" value="1"/>
</dbReference>
<feature type="region of interest" description="Disordered" evidence="4">
    <location>
        <begin position="411"/>
        <end position="455"/>
    </location>
</feature>
<evidence type="ECO:0000259" key="6">
    <source>
        <dbReference type="Pfam" id="PF13657"/>
    </source>
</evidence>
<evidence type="ECO:0000256" key="4">
    <source>
        <dbReference type="SAM" id="MobiDB-lite"/>
    </source>
</evidence>
<dbReference type="GO" id="GO:0005829">
    <property type="term" value="C:cytosol"/>
    <property type="evidence" value="ECO:0007669"/>
    <property type="project" value="TreeGrafter"/>
</dbReference>
<protein>
    <submittedName>
        <fullName evidence="7">Type II toxin-antitoxin system HipA family toxin</fullName>
    </submittedName>
</protein>
<feature type="domain" description="HipA N-terminal subdomain 1" evidence="6">
    <location>
        <begin position="19"/>
        <end position="121"/>
    </location>
</feature>
<dbReference type="PANTHER" id="PTHR37419:SF8">
    <property type="entry name" value="TOXIN YJJJ"/>
    <property type="match status" value="1"/>
</dbReference>
<keyword evidence="2" id="KW-0808">Transferase</keyword>
<dbReference type="InterPro" id="IPR052028">
    <property type="entry name" value="HipA_Ser/Thr_kinase"/>
</dbReference>
<dbReference type="AlphaFoldDB" id="A0A2S9IM49"/>
<feature type="compositionally biased region" description="Basic and acidic residues" evidence="4">
    <location>
        <begin position="414"/>
        <end position="426"/>
    </location>
</feature>
<dbReference type="GO" id="GO:0004674">
    <property type="term" value="F:protein serine/threonine kinase activity"/>
    <property type="evidence" value="ECO:0007669"/>
    <property type="project" value="TreeGrafter"/>
</dbReference>
<dbReference type="Pfam" id="PF13657">
    <property type="entry name" value="Couple_hipA"/>
    <property type="match status" value="1"/>
</dbReference>
<evidence type="ECO:0000256" key="1">
    <source>
        <dbReference type="ARBA" id="ARBA00010164"/>
    </source>
</evidence>
<evidence type="ECO:0000256" key="2">
    <source>
        <dbReference type="ARBA" id="ARBA00022679"/>
    </source>
</evidence>
<dbReference type="InterPro" id="IPR017508">
    <property type="entry name" value="HipA_N1"/>
</dbReference>
<evidence type="ECO:0000313" key="7">
    <source>
        <dbReference type="EMBL" id="PRD41606.1"/>
    </source>
</evidence>
<comment type="similarity">
    <text evidence="1">Belongs to the HipA Ser/Thr kinase family.</text>
</comment>
<keyword evidence="3" id="KW-0418">Kinase</keyword>
<comment type="caution">
    <text evidence="7">The sequence shown here is derived from an EMBL/GenBank/DDBJ whole genome shotgun (WGS) entry which is preliminary data.</text>
</comment>
<organism evidence="7 8">
    <name type="scientific">Phyllobacterium phragmitis</name>
    <dbReference type="NCBI Taxonomy" id="2670329"/>
    <lineage>
        <taxon>Bacteria</taxon>
        <taxon>Pseudomonadati</taxon>
        <taxon>Pseudomonadota</taxon>
        <taxon>Alphaproteobacteria</taxon>
        <taxon>Hyphomicrobiales</taxon>
        <taxon>Phyllobacteriaceae</taxon>
        <taxon>Phyllobacterium</taxon>
    </lineage>
</organism>
<feature type="domain" description="HipA-like C-terminal" evidence="5">
    <location>
        <begin position="164"/>
        <end position="388"/>
    </location>
</feature>
<gene>
    <name evidence="7" type="ORF">C5748_20195</name>
</gene>
<proteinExistence type="inferred from homology"/>
<evidence type="ECO:0000259" key="5">
    <source>
        <dbReference type="Pfam" id="PF07804"/>
    </source>
</evidence>
<reference evidence="7 8" key="1">
    <citation type="submission" date="2018-02" db="EMBL/GenBank/DDBJ databases">
        <title>The draft genome of Phyllobacterium sp. 1N-3.</title>
        <authorList>
            <person name="Liu L."/>
            <person name="Li L."/>
            <person name="Zhang X."/>
            <person name="Wang T."/>
            <person name="Liang L."/>
        </authorList>
    </citation>
    <scope>NUCLEOTIDE SEQUENCE [LARGE SCALE GENOMIC DNA]</scope>
    <source>
        <strain evidence="7 8">1N-3</strain>
    </source>
</reference>
<dbReference type="Proteomes" id="UP000239434">
    <property type="component" value="Unassembled WGS sequence"/>
</dbReference>
<dbReference type="EMBL" id="PVBR01000018">
    <property type="protein sequence ID" value="PRD41606.1"/>
    <property type="molecule type" value="Genomic_DNA"/>
</dbReference>
<sequence>MKFRPITKMRVILDLEGSQRNMGTLAWSTEERRAYFEYAAEFIAAPLLISPFHLGVKAGLLPSQHEPFNGLHGLFNDSIPDGWGRLLLDRRLQKAGVDYHTLTALVRLSAIGTSGMGALAFVPELPDDKHGGGDLDWFVEQVELVQNEMDTAEIDALQGAQGGSAGARPKIMIGLSPDQNTFVIDYGHQLKPGLERWMVKSRSSDDPIDIGVEEHAYALMARAAGLEMADTRVLQTKKGNRLFATKRFDRTPQGRLHMHTASGLLYADHRQASLDYGSLHKLTHMMTRDSAEVLRMFGHMVFNVYARNRDDHSKNHSFLMGSDGRWKLSPAYDLTFSAGPGGQHSALIAGEGLNPGRQHLLAVANGASISEQEALNVIERIRSAVDRWPMFADEAGLSRARTKELDLILNGRRPQPEQAKHHDTSRDNLAVSEPVPRRKKTRPSDDGYTPSGRHR</sequence>
<dbReference type="PANTHER" id="PTHR37419">
    <property type="entry name" value="SERINE/THREONINE-PROTEIN KINASE TOXIN HIPA"/>
    <property type="match status" value="1"/>
</dbReference>
<accession>A0A2S9IM49</accession>
<dbReference type="InterPro" id="IPR012893">
    <property type="entry name" value="HipA-like_C"/>
</dbReference>
<evidence type="ECO:0000313" key="8">
    <source>
        <dbReference type="Proteomes" id="UP000239434"/>
    </source>
</evidence>